<name>A0AAD4KRW3_9EURO</name>
<keyword evidence="4" id="KW-1185">Reference proteome</keyword>
<reference evidence="3" key="1">
    <citation type="submission" date="2021-12" db="EMBL/GenBank/DDBJ databases">
        <title>Convergent genome expansion in fungi linked to evolution of root-endophyte symbiosis.</title>
        <authorList>
            <consortium name="DOE Joint Genome Institute"/>
            <person name="Ke Y.-H."/>
            <person name="Bonito G."/>
            <person name="Liao H.-L."/>
            <person name="Looney B."/>
            <person name="Rojas-Flechas A."/>
            <person name="Nash J."/>
            <person name="Hameed K."/>
            <person name="Schadt C."/>
            <person name="Martin F."/>
            <person name="Crous P.W."/>
            <person name="Miettinen O."/>
            <person name="Magnuson J.K."/>
            <person name="Labbe J."/>
            <person name="Jacobson D."/>
            <person name="Doktycz M.J."/>
            <person name="Veneault-Fourrey C."/>
            <person name="Kuo A."/>
            <person name="Mondo S."/>
            <person name="Calhoun S."/>
            <person name="Riley R."/>
            <person name="Ohm R."/>
            <person name="LaButti K."/>
            <person name="Andreopoulos B."/>
            <person name="Pangilinan J."/>
            <person name="Nolan M."/>
            <person name="Tritt A."/>
            <person name="Clum A."/>
            <person name="Lipzen A."/>
            <person name="Daum C."/>
            <person name="Barry K."/>
            <person name="Grigoriev I.V."/>
            <person name="Vilgalys R."/>
        </authorList>
    </citation>
    <scope>NUCLEOTIDE SEQUENCE</scope>
    <source>
        <strain evidence="3">PMI_201</strain>
    </source>
</reference>
<evidence type="ECO:0000313" key="3">
    <source>
        <dbReference type="EMBL" id="KAH8697865.1"/>
    </source>
</evidence>
<evidence type="ECO:0000313" key="4">
    <source>
        <dbReference type="Proteomes" id="UP001201262"/>
    </source>
</evidence>
<sequence>MALETDNQQNLLGKFTIPVIDEDAKNDNPWHRNYHQPPRFKKLEPHSFPVLDIRPDISRPEYTPQALLKSHGFGVVKHESSLFENTSPDFDDGEVVYPSEQTIVEKYYPEMKDLIIKELGAKEIYITHSIVRGGEVPEVYKLPTGLNVKPHESQPDQKKGGKVDSESNNEDYDRHIHVSTGQPIRVPHQDYTPLGARQSLRHQRQDIYQCALESGILEAEDGICDGQPFSAESKESENLIFEKYNSVEKLGPRYAAYSIWRPLKKVQRDPLALCPRTKFNQNDSLIYWPYLNKVPGHPDLGGDFLKEYAILGLDKFVCDSCGNNDFIPLKWYYVSEQRTDEVLFIKLFDSAALGENTEHAGAPWHASPDLGDAKNGEPRESIELRVMVFW</sequence>
<organism evidence="3 4">
    <name type="scientific">Talaromyces proteolyticus</name>
    <dbReference type="NCBI Taxonomy" id="1131652"/>
    <lineage>
        <taxon>Eukaryota</taxon>
        <taxon>Fungi</taxon>
        <taxon>Dikarya</taxon>
        <taxon>Ascomycota</taxon>
        <taxon>Pezizomycotina</taxon>
        <taxon>Eurotiomycetes</taxon>
        <taxon>Eurotiomycetidae</taxon>
        <taxon>Eurotiales</taxon>
        <taxon>Trichocomaceae</taxon>
        <taxon>Talaromyces</taxon>
        <taxon>Talaromyces sect. Bacilispori</taxon>
    </lineage>
</organism>
<accession>A0AAD4KRW3</accession>
<dbReference type="EMBL" id="JAJTJA010000006">
    <property type="protein sequence ID" value="KAH8697865.1"/>
    <property type="molecule type" value="Genomic_DNA"/>
</dbReference>
<dbReference type="GeneID" id="70250744"/>
<comment type="similarity">
    <text evidence="1">Belongs to the asaB hydroxylase/desaturase family.</text>
</comment>
<gene>
    <name evidence="3" type="ORF">BGW36DRAFT_427810</name>
</gene>
<evidence type="ECO:0000256" key="1">
    <source>
        <dbReference type="ARBA" id="ARBA00023604"/>
    </source>
</evidence>
<dbReference type="AlphaFoldDB" id="A0AAD4KRW3"/>
<protein>
    <submittedName>
        <fullName evidence="3">GA4 desaturase</fullName>
    </submittedName>
</protein>
<evidence type="ECO:0000256" key="2">
    <source>
        <dbReference type="SAM" id="MobiDB-lite"/>
    </source>
</evidence>
<feature type="compositionally biased region" description="Basic and acidic residues" evidence="2">
    <location>
        <begin position="149"/>
        <end position="169"/>
    </location>
</feature>
<comment type="caution">
    <text evidence="3">The sequence shown here is derived from an EMBL/GenBank/DDBJ whole genome shotgun (WGS) entry which is preliminary data.</text>
</comment>
<dbReference type="Proteomes" id="UP001201262">
    <property type="component" value="Unassembled WGS sequence"/>
</dbReference>
<proteinExistence type="inferred from homology"/>
<feature type="region of interest" description="Disordered" evidence="2">
    <location>
        <begin position="145"/>
        <end position="169"/>
    </location>
</feature>
<dbReference type="InterPro" id="IPR044053">
    <property type="entry name" value="AsaB-like"/>
</dbReference>
<dbReference type="PANTHER" id="PTHR34598:SF3">
    <property type="entry name" value="OXIDOREDUCTASE AN1597"/>
    <property type="match status" value="1"/>
</dbReference>
<dbReference type="PANTHER" id="PTHR34598">
    <property type="entry name" value="BLL6449 PROTEIN"/>
    <property type="match status" value="1"/>
</dbReference>
<dbReference type="GO" id="GO:0016491">
    <property type="term" value="F:oxidoreductase activity"/>
    <property type="evidence" value="ECO:0007669"/>
    <property type="project" value="InterPro"/>
</dbReference>
<dbReference type="RefSeq" id="XP_046072566.1">
    <property type="nucleotide sequence ID" value="XM_046220457.1"/>
</dbReference>